<dbReference type="Gene3D" id="1.10.10.60">
    <property type="entry name" value="Homeodomain-like"/>
    <property type="match status" value="2"/>
</dbReference>
<dbReference type="InterPro" id="IPR003313">
    <property type="entry name" value="AraC-bd"/>
</dbReference>
<feature type="domain" description="HTH araC/xylS-type" evidence="4">
    <location>
        <begin position="244"/>
        <end position="341"/>
    </location>
</feature>
<dbReference type="SUPFAM" id="SSF46689">
    <property type="entry name" value="Homeodomain-like"/>
    <property type="match status" value="1"/>
</dbReference>
<reference evidence="5 6" key="1">
    <citation type="submission" date="2009-01" db="EMBL/GenBank/DDBJ databases">
        <authorList>
            <person name="Fulton L."/>
            <person name="Clifton S."/>
            <person name="Fulton B."/>
            <person name="Xu J."/>
            <person name="Minx P."/>
            <person name="Pepin K.H."/>
            <person name="Johnson M."/>
            <person name="Bhonagiri V."/>
            <person name="Nash W.E."/>
            <person name="Mardis E.R."/>
            <person name="Wilson R.K."/>
        </authorList>
    </citation>
    <scope>NUCLEOTIDE SEQUENCE [LARGE SCALE GENOMIC DNA]</scope>
    <source>
        <strain evidence="5 6">DSM 5476</strain>
    </source>
</reference>
<dbReference type="InterPro" id="IPR018060">
    <property type="entry name" value="HTH_AraC"/>
</dbReference>
<proteinExistence type="predicted"/>
<dbReference type="SUPFAM" id="SSF51215">
    <property type="entry name" value="Regulatory protein AraC"/>
    <property type="match status" value="1"/>
</dbReference>
<keyword evidence="3" id="KW-0804">Transcription</keyword>
<evidence type="ECO:0000259" key="4">
    <source>
        <dbReference type="PROSITE" id="PS01124"/>
    </source>
</evidence>
<evidence type="ECO:0000313" key="5">
    <source>
        <dbReference type="EMBL" id="EEG29336.1"/>
    </source>
</evidence>
<organism evidence="5 6">
    <name type="scientific">[Clostridium] methylpentosum DSM 5476</name>
    <dbReference type="NCBI Taxonomy" id="537013"/>
    <lineage>
        <taxon>Bacteria</taxon>
        <taxon>Bacillati</taxon>
        <taxon>Bacillota</taxon>
        <taxon>Clostridia</taxon>
        <taxon>Eubacteriales</taxon>
        <taxon>Oscillospiraceae</taxon>
        <taxon>Oscillospiraceae incertae sedis</taxon>
    </lineage>
</organism>
<dbReference type="EMBL" id="ACEC01000108">
    <property type="protein sequence ID" value="EEG29336.1"/>
    <property type="molecule type" value="Genomic_DNA"/>
</dbReference>
<dbReference type="GO" id="GO:0003700">
    <property type="term" value="F:DNA-binding transcription factor activity"/>
    <property type="evidence" value="ECO:0007669"/>
    <property type="project" value="InterPro"/>
</dbReference>
<keyword evidence="2" id="KW-0238">DNA-binding</keyword>
<keyword evidence="6" id="KW-1185">Reference proteome</keyword>
<dbReference type="PROSITE" id="PS00041">
    <property type="entry name" value="HTH_ARAC_FAMILY_1"/>
    <property type="match status" value="1"/>
</dbReference>
<dbReference type="PROSITE" id="PS01124">
    <property type="entry name" value="HTH_ARAC_FAMILY_2"/>
    <property type="match status" value="1"/>
</dbReference>
<evidence type="ECO:0000256" key="1">
    <source>
        <dbReference type="ARBA" id="ARBA00023015"/>
    </source>
</evidence>
<dbReference type="GO" id="GO:0043565">
    <property type="term" value="F:sequence-specific DNA binding"/>
    <property type="evidence" value="ECO:0007669"/>
    <property type="project" value="InterPro"/>
</dbReference>
<dbReference type="PANTHER" id="PTHR43280:SF2">
    <property type="entry name" value="HTH-TYPE TRANSCRIPTIONAL REGULATOR EXSA"/>
    <property type="match status" value="1"/>
</dbReference>
<dbReference type="Pfam" id="PF02311">
    <property type="entry name" value="AraC_binding"/>
    <property type="match status" value="1"/>
</dbReference>
<accession>C0EGR3</accession>
<evidence type="ECO:0000313" key="6">
    <source>
        <dbReference type="Proteomes" id="UP000003340"/>
    </source>
</evidence>
<dbReference type="HOGENOM" id="CLU_000445_88_0_9"/>
<dbReference type="InterPro" id="IPR037923">
    <property type="entry name" value="HTH-like"/>
</dbReference>
<dbReference type="InterPro" id="IPR009057">
    <property type="entry name" value="Homeodomain-like_sf"/>
</dbReference>
<dbReference type="InterPro" id="IPR014710">
    <property type="entry name" value="RmlC-like_jellyroll"/>
</dbReference>
<dbReference type="Pfam" id="PF12833">
    <property type="entry name" value="HTH_18"/>
    <property type="match status" value="1"/>
</dbReference>
<keyword evidence="1" id="KW-0805">Transcription regulation</keyword>
<reference evidence="5 6" key="2">
    <citation type="submission" date="2009-02" db="EMBL/GenBank/DDBJ databases">
        <title>Draft genome sequence of Clostridium methylpentosum (DSM 5476).</title>
        <authorList>
            <person name="Sudarsanam P."/>
            <person name="Ley R."/>
            <person name="Guruge J."/>
            <person name="Turnbaugh P.J."/>
            <person name="Mahowald M."/>
            <person name="Liep D."/>
            <person name="Gordon J."/>
        </authorList>
    </citation>
    <scope>NUCLEOTIDE SEQUENCE [LARGE SCALE GENOMIC DNA]</scope>
    <source>
        <strain evidence="5 6">DSM 5476</strain>
    </source>
</reference>
<dbReference type="Proteomes" id="UP000003340">
    <property type="component" value="Unassembled WGS sequence"/>
</dbReference>
<dbReference type="PANTHER" id="PTHR43280">
    <property type="entry name" value="ARAC-FAMILY TRANSCRIPTIONAL REGULATOR"/>
    <property type="match status" value="1"/>
</dbReference>
<protein>
    <submittedName>
        <fullName evidence="5">Transcriptional regulator, AraC family</fullName>
    </submittedName>
</protein>
<dbReference type="InterPro" id="IPR018062">
    <property type="entry name" value="HTH_AraC-typ_CS"/>
</dbReference>
<dbReference type="PRINTS" id="PR00032">
    <property type="entry name" value="HTHARAC"/>
</dbReference>
<dbReference type="Gene3D" id="2.60.120.10">
    <property type="entry name" value="Jelly Rolls"/>
    <property type="match status" value="1"/>
</dbReference>
<evidence type="ECO:0000256" key="2">
    <source>
        <dbReference type="ARBA" id="ARBA00023125"/>
    </source>
</evidence>
<dbReference type="AlphaFoldDB" id="C0EGR3"/>
<gene>
    <name evidence="5" type="ORF">CLOSTMETH_03056</name>
</gene>
<evidence type="ECO:0000256" key="3">
    <source>
        <dbReference type="ARBA" id="ARBA00023163"/>
    </source>
</evidence>
<sequence>MTYFICFFQNKGVFFVKLGQYIQEERERAVHILYDEAIRDGIMKQQKLRGFHTVPFKGIARSQDQDIAILYYGLPLGQPPKQYVWHNHDYFEIIYVHSGSCFNRFQGETIKLCKGDILLLNPTILHQIYALHEEDHIFNIMLSKSLFEGSMWQLLSGNKIINNFFVNYFYQMNKTKDYVHFRCSQNHLIEETITSLIAEYLGKKPAYYQVIQSYLIILFAYLSRIYSEQHFIEQQDLEKIGILPDIISFIAQNYQSVTLTEIQNVFNYSSGYTSRLIKHHTGKTFSEIVHDFKLNHAKELLVSTNLNITDIAEKIGFNDSHYLNKVFKKRFGITPTQYRRGMKKE</sequence>
<dbReference type="eggNOG" id="COG2207">
    <property type="taxonomic scope" value="Bacteria"/>
</dbReference>
<dbReference type="STRING" id="537013.CLOSTMETH_03056"/>
<dbReference type="SMART" id="SM00342">
    <property type="entry name" value="HTH_ARAC"/>
    <property type="match status" value="1"/>
</dbReference>
<name>C0EGR3_9FIRM</name>
<dbReference type="InterPro" id="IPR020449">
    <property type="entry name" value="Tscrpt_reg_AraC-type_HTH"/>
</dbReference>
<comment type="caution">
    <text evidence="5">The sequence shown here is derived from an EMBL/GenBank/DDBJ whole genome shotgun (WGS) entry which is preliminary data.</text>
</comment>